<accession>A0A368FTC3</accession>
<dbReference type="InterPro" id="IPR036397">
    <property type="entry name" value="RNaseH_sf"/>
</dbReference>
<reference evidence="1 2" key="1">
    <citation type="submission" date="2014-10" db="EMBL/GenBank/DDBJ databases">
        <title>Draft genome of the hookworm Ancylostoma caninum.</title>
        <authorList>
            <person name="Mitreva M."/>
        </authorList>
    </citation>
    <scope>NUCLEOTIDE SEQUENCE [LARGE SCALE GENOMIC DNA]</scope>
    <source>
        <strain evidence="1 2">Baltimore</strain>
    </source>
</reference>
<proteinExistence type="predicted"/>
<dbReference type="GO" id="GO:0003676">
    <property type="term" value="F:nucleic acid binding"/>
    <property type="evidence" value="ECO:0007669"/>
    <property type="project" value="InterPro"/>
</dbReference>
<sequence>MMQNWCKANLFDYTSIEVRPINSPDLNPINYKVLSILEVKDCSKPQRSVDPLTKALQKVWLELNAPYLRATIAAFPKRFQAYIDANGDIFELQFVFGSW</sequence>
<organism evidence="1 2">
    <name type="scientific">Ancylostoma caninum</name>
    <name type="common">Dog hookworm</name>
    <dbReference type="NCBI Taxonomy" id="29170"/>
    <lineage>
        <taxon>Eukaryota</taxon>
        <taxon>Metazoa</taxon>
        <taxon>Ecdysozoa</taxon>
        <taxon>Nematoda</taxon>
        <taxon>Chromadorea</taxon>
        <taxon>Rhabditida</taxon>
        <taxon>Rhabditina</taxon>
        <taxon>Rhabditomorpha</taxon>
        <taxon>Strongyloidea</taxon>
        <taxon>Ancylostomatidae</taxon>
        <taxon>Ancylostomatinae</taxon>
        <taxon>Ancylostoma</taxon>
    </lineage>
</organism>
<comment type="caution">
    <text evidence="1">The sequence shown here is derived from an EMBL/GenBank/DDBJ whole genome shotgun (WGS) entry which is preliminary data.</text>
</comment>
<evidence type="ECO:0000313" key="1">
    <source>
        <dbReference type="EMBL" id="RCN35413.1"/>
    </source>
</evidence>
<protein>
    <submittedName>
        <fullName evidence="1">Uncharacterized protein</fullName>
    </submittedName>
</protein>
<dbReference type="EMBL" id="JOJR01000666">
    <property type="protein sequence ID" value="RCN35413.1"/>
    <property type="molecule type" value="Genomic_DNA"/>
</dbReference>
<evidence type="ECO:0000313" key="2">
    <source>
        <dbReference type="Proteomes" id="UP000252519"/>
    </source>
</evidence>
<dbReference type="Gene3D" id="3.30.420.10">
    <property type="entry name" value="Ribonuclease H-like superfamily/Ribonuclease H"/>
    <property type="match status" value="1"/>
</dbReference>
<dbReference type="Proteomes" id="UP000252519">
    <property type="component" value="Unassembled WGS sequence"/>
</dbReference>
<dbReference type="AlphaFoldDB" id="A0A368FTC3"/>
<dbReference type="OrthoDB" id="7951431at2759"/>
<keyword evidence="2" id="KW-1185">Reference proteome</keyword>
<gene>
    <name evidence="1" type="ORF">ANCCAN_18728</name>
</gene>
<name>A0A368FTC3_ANCCA</name>